<gene>
    <name evidence="3" type="ORF">GCM10009733_023150</name>
</gene>
<dbReference type="Proteomes" id="UP001500064">
    <property type="component" value="Unassembled WGS sequence"/>
</dbReference>
<name>A0ABN2F161_9ACTN</name>
<keyword evidence="2" id="KW-0472">Membrane</keyword>
<dbReference type="EMBL" id="BAAAMU010000013">
    <property type="protein sequence ID" value="GAA1625850.1"/>
    <property type="molecule type" value="Genomic_DNA"/>
</dbReference>
<feature type="compositionally biased region" description="Basic and acidic residues" evidence="1">
    <location>
        <begin position="105"/>
        <end position="117"/>
    </location>
</feature>
<protein>
    <submittedName>
        <fullName evidence="3">Uncharacterized protein</fullName>
    </submittedName>
</protein>
<keyword evidence="4" id="KW-1185">Reference proteome</keyword>
<organism evidence="3 4">
    <name type="scientific">Nonomuraea maheshkhaliensis</name>
    <dbReference type="NCBI Taxonomy" id="419590"/>
    <lineage>
        <taxon>Bacteria</taxon>
        <taxon>Bacillati</taxon>
        <taxon>Actinomycetota</taxon>
        <taxon>Actinomycetes</taxon>
        <taxon>Streptosporangiales</taxon>
        <taxon>Streptosporangiaceae</taxon>
        <taxon>Nonomuraea</taxon>
    </lineage>
</organism>
<evidence type="ECO:0000313" key="3">
    <source>
        <dbReference type="EMBL" id="GAA1625850.1"/>
    </source>
</evidence>
<evidence type="ECO:0000313" key="4">
    <source>
        <dbReference type="Proteomes" id="UP001500064"/>
    </source>
</evidence>
<feature type="compositionally biased region" description="Basic and acidic residues" evidence="1">
    <location>
        <begin position="1"/>
        <end position="17"/>
    </location>
</feature>
<keyword evidence="2" id="KW-1133">Transmembrane helix</keyword>
<evidence type="ECO:0000256" key="2">
    <source>
        <dbReference type="SAM" id="Phobius"/>
    </source>
</evidence>
<comment type="caution">
    <text evidence="3">The sequence shown here is derived from an EMBL/GenBank/DDBJ whole genome shotgun (WGS) entry which is preliminary data.</text>
</comment>
<proteinExistence type="predicted"/>
<accession>A0ABN2F161</accession>
<sequence>MSPSIREESESAERHDGTNGTGVPLRVLDVPIEGMAAPGAVIESASADVTVLPQELAPLVGLLYPLLWAPGVVTTLLALFTVVRALSRLDPGHRLGPEQTPGPPRLREQRWMKERRP</sequence>
<keyword evidence="2" id="KW-0812">Transmembrane</keyword>
<feature type="region of interest" description="Disordered" evidence="1">
    <location>
        <begin position="90"/>
        <end position="117"/>
    </location>
</feature>
<reference evidence="3 4" key="1">
    <citation type="journal article" date="2019" name="Int. J. Syst. Evol. Microbiol.">
        <title>The Global Catalogue of Microorganisms (GCM) 10K type strain sequencing project: providing services to taxonomists for standard genome sequencing and annotation.</title>
        <authorList>
            <consortium name="The Broad Institute Genomics Platform"/>
            <consortium name="The Broad Institute Genome Sequencing Center for Infectious Disease"/>
            <person name="Wu L."/>
            <person name="Ma J."/>
        </authorList>
    </citation>
    <scope>NUCLEOTIDE SEQUENCE [LARGE SCALE GENOMIC DNA]</scope>
    <source>
        <strain evidence="3 4">JCM 13929</strain>
    </source>
</reference>
<feature type="transmembrane region" description="Helical" evidence="2">
    <location>
        <begin position="62"/>
        <end position="86"/>
    </location>
</feature>
<evidence type="ECO:0000256" key="1">
    <source>
        <dbReference type="SAM" id="MobiDB-lite"/>
    </source>
</evidence>
<feature type="region of interest" description="Disordered" evidence="1">
    <location>
        <begin position="1"/>
        <end position="25"/>
    </location>
</feature>